<name>A0A835GHT4_SPOEX</name>
<accession>A0A835GHT4</accession>
<dbReference type="Proteomes" id="UP000648187">
    <property type="component" value="Unassembled WGS sequence"/>
</dbReference>
<dbReference type="EMBL" id="JACKWZ010000098">
    <property type="protein sequence ID" value="KAF9416003.1"/>
    <property type="molecule type" value="Genomic_DNA"/>
</dbReference>
<gene>
    <name evidence="1" type="ORF">HW555_006526</name>
</gene>
<evidence type="ECO:0000313" key="1">
    <source>
        <dbReference type="EMBL" id="KAF9416003.1"/>
    </source>
</evidence>
<organism evidence="1 2">
    <name type="scientific">Spodoptera exigua</name>
    <name type="common">Beet armyworm</name>
    <name type="synonym">Noctua fulgens</name>
    <dbReference type="NCBI Taxonomy" id="7107"/>
    <lineage>
        <taxon>Eukaryota</taxon>
        <taxon>Metazoa</taxon>
        <taxon>Ecdysozoa</taxon>
        <taxon>Arthropoda</taxon>
        <taxon>Hexapoda</taxon>
        <taxon>Insecta</taxon>
        <taxon>Pterygota</taxon>
        <taxon>Neoptera</taxon>
        <taxon>Endopterygota</taxon>
        <taxon>Lepidoptera</taxon>
        <taxon>Glossata</taxon>
        <taxon>Ditrysia</taxon>
        <taxon>Noctuoidea</taxon>
        <taxon>Noctuidae</taxon>
        <taxon>Amphipyrinae</taxon>
        <taxon>Spodoptera</taxon>
    </lineage>
</organism>
<sequence>MLQHNKGIHLPHCLLATIRARWESLTSLPSRHTPYLNSLHLRLVDVRLRNLDKRAITTITVNETSVFCGEQTRSETGGCPTSAGGDAEQTQTIIADALKEDLHDGQES</sequence>
<evidence type="ECO:0000313" key="2">
    <source>
        <dbReference type="Proteomes" id="UP000648187"/>
    </source>
</evidence>
<proteinExistence type="predicted"/>
<keyword evidence="2" id="KW-1185">Reference proteome</keyword>
<reference evidence="1" key="1">
    <citation type="submission" date="2020-08" db="EMBL/GenBank/DDBJ databases">
        <title>Spodoptera exigua strain:BAW_Kor-Di-RS1 Genome sequencing and assembly.</title>
        <authorList>
            <person name="Kim J."/>
            <person name="Nam H.Y."/>
            <person name="Kwon M."/>
            <person name="Choi J.H."/>
            <person name="Cho S.R."/>
            <person name="Kim G.-H."/>
        </authorList>
    </citation>
    <scope>NUCLEOTIDE SEQUENCE</scope>
    <source>
        <strain evidence="1">BAW_Kor-Di-RS1</strain>
        <tissue evidence="1">Whole-body</tissue>
    </source>
</reference>
<dbReference type="AlphaFoldDB" id="A0A835GHT4"/>
<protein>
    <submittedName>
        <fullName evidence="1">Uncharacterized protein</fullName>
    </submittedName>
</protein>
<comment type="caution">
    <text evidence="1">The sequence shown here is derived from an EMBL/GenBank/DDBJ whole genome shotgun (WGS) entry which is preliminary data.</text>
</comment>